<dbReference type="PANTHER" id="PTHR43293">
    <property type="entry name" value="ACETATE COA-TRANSFERASE YDIF"/>
    <property type="match status" value="1"/>
</dbReference>
<gene>
    <name evidence="2" type="ORF">SAMN06265355_111214</name>
</gene>
<dbReference type="SUPFAM" id="SSF100950">
    <property type="entry name" value="NagB/RpiA/CoA transferase-like"/>
    <property type="match status" value="1"/>
</dbReference>
<dbReference type="EMBL" id="FZNP01000011">
    <property type="protein sequence ID" value="SNS13711.1"/>
    <property type="molecule type" value="Genomic_DNA"/>
</dbReference>
<dbReference type="SMART" id="SM00882">
    <property type="entry name" value="CoA_trans"/>
    <property type="match status" value="1"/>
</dbReference>
<dbReference type="Gene3D" id="3.40.1080.10">
    <property type="entry name" value="Glutaconate Coenzyme A-transferase"/>
    <property type="match status" value="1"/>
</dbReference>
<dbReference type="InterPro" id="IPR037171">
    <property type="entry name" value="NagB/RpiA_transferase-like"/>
</dbReference>
<dbReference type="GO" id="GO:0008410">
    <property type="term" value="F:CoA-transferase activity"/>
    <property type="evidence" value="ECO:0007669"/>
    <property type="project" value="InterPro"/>
</dbReference>
<dbReference type="RefSeq" id="WP_089314711.1">
    <property type="nucleotide sequence ID" value="NZ_FZNP01000011.1"/>
</dbReference>
<keyword evidence="3" id="KW-1185">Reference proteome</keyword>
<sequence length="278" mass="30211">MSDRADRRAAPADRPSEDHTVDELMVCVLAACFQDGEQVLNGISSFIPVCAIELARRTHAPDLVWIAGGSGVSPRSPRLTASTFEWPLWQDSVMYVDVATELWDWVADERLLRTFCAGAAQIDAYGNANNSVIGSFDRPRVRLPGTAGLGDMGSLSKRIVYWVTDHSPRTLVERVDFRSAAGYLGGGGERGRLGLGGGPELVVTNLAVLDFAPVSERMRLRSVHPGVTVERVLAATGFEPVLPAEVTTTAVPTVRQVDLIRRVIDPEGYRKRGFRAPA</sequence>
<evidence type="ECO:0000313" key="2">
    <source>
        <dbReference type="EMBL" id="SNS13711.1"/>
    </source>
</evidence>
<organism evidence="2 3">
    <name type="scientific">Actinomadura mexicana</name>
    <dbReference type="NCBI Taxonomy" id="134959"/>
    <lineage>
        <taxon>Bacteria</taxon>
        <taxon>Bacillati</taxon>
        <taxon>Actinomycetota</taxon>
        <taxon>Actinomycetes</taxon>
        <taxon>Streptosporangiales</taxon>
        <taxon>Thermomonosporaceae</taxon>
        <taxon>Actinomadura</taxon>
    </lineage>
</organism>
<keyword evidence="2" id="KW-0808">Transferase</keyword>
<dbReference type="Proteomes" id="UP000198420">
    <property type="component" value="Unassembled WGS sequence"/>
</dbReference>
<name>A0A239C251_9ACTN</name>
<evidence type="ECO:0000256" key="1">
    <source>
        <dbReference type="ARBA" id="ARBA00007047"/>
    </source>
</evidence>
<proteinExistence type="inferred from homology"/>
<dbReference type="PANTHER" id="PTHR43293:SF3">
    <property type="entry name" value="CHOLESTEROL RING-CLEAVING HYDROLASE IPDB SUBUNIT"/>
    <property type="match status" value="1"/>
</dbReference>
<evidence type="ECO:0000313" key="3">
    <source>
        <dbReference type="Proteomes" id="UP000198420"/>
    </source>
</evidence>
<dbReference type="OrthoDB" id="9813111at2"/>
<reference evidence="3" key="1">
    <citation type="submission" date="2017-06" db="EMBL/GenBank/DDBJ databases">
        <authorList>
            <person name="Varghese N."/>
            <person name="Submissions S."/>
        </authorList>
    </citation>
    <scope>NUCLEOTIDE SEQUENCE [LARGE SCALE GENOMIC DNA]</scope>
    <source>
        <strain evidence="3">DSM 44485</strain>
    </source>
</reference>
<protein>
    <submittedName>
        <fullName evidence="2">Glutaconate CoA-transferase subunit B</fullName>
    </submittedName>
</protein>
<dbReference type="AlphaFoldDB" id="A0A239C251"/>
<dbReference type="InterPro" id="IPR004165">
    <property type="entry name" value="CoA_trans_fam_I"/>
</dbReference>
<accession>A0A239C251</accession>
<comment type="similarity">
    <text evidence="1">Belongs to the 3-oxoacid CoA-transferase subunit B family.</text>
</comment>
<dbReference type="Pfam" id="PF01144">
    <property type="entry name" value="CoA_trans"/>
    <property type="match status" value="1"/>
</dbReference>